<organism evidence="7">
    <name type="scientific">Citrobacter rodentium</name>
    <dbReference type="NCBI Taxonomy" id="67825"/>
    <lineage>
        <taxon>Bacteria</taxon>
        <taxon>Pseudomonadati</taxon>
        <taxon>Pseudomonadota</taxon>
        <taxon>Gammaproteobacteria</taxon>
        <taxon>Enterobacterales</taxon>
        <taxon>Enterobacteriaceae</taxon>
        <taxon>Citrobacter</taxon>
    </lineage>
</organism>
<gene>
    <name evidence="7" type="ORF">E2R62_14125</name>
</gene>
<dbReference type="OMA" id="DMKVEIW"/>
<dbReference type="PANTHER" id="PTHR33420:SF31">
    <property type="entry name" value="TYPE 1 FIMBRIN D-MANNOSE SPECIFIC ADHESIN"/>
    <property type="match status" value="1"/>
</dbReference>
<evidence type="ECO:0000256" key="5">
    <source>
        <dbReference type="SAM" id="SignalP"/>
    </source>
</evidence>
<dbReference type="GO" id="GO:0043709">
    <property type="term" value="P:cell adhesion involved in single-species biofilm formation"/>
    <property type="evidence" value="ECO:0007669"/>
    <property type="project" value="TreeGrafter"/>
</dbReference>
<feature type="signal peptide" evidence="5">
    <location>
        <begin position="1"/>
        <end position="28"/>
    </location>
</feature>
<dbReference type="Gene3D" id="2.60.40.1090">
    <property type="entry name" value="Fimbrial-type adhesion domain"/>
    <property type="match status" value="1"/>
</dbReference>
<dbReference type="GO" id="GO:0009289">
    <property type="term" value="C:pilus"/>
    <property type="evidence" value="ECO:0007669"/>
    <property type="project" value="UniProtKB-SubCell"/>
</dbReference>
<feature type="domain" description="Fimbrial-type adhesion" evidence="6">
    <location>
        <begin position="203"/>
        <end position="352"/>
    </location>
</feature>
<dbReference type="PANTHER" id="PTHR33420">
    <property type="entry name" value="FIMBRIAL SUBUNIT ELFA-RELATED"/>
    <property type="match status" value="1"/>
</dbReference>
<keyword evidence="3 5" id="KW-0732">Signal</keyword>
<dbReference type="InterPro" id="IPR050263">
    <property type="entry name" value="Bact_Fimbrial_Adh_Pro"/>
</dbReference>
<evidence type="ECO:0000313" key="7">
    <source>
        <dbReference type="EMBL" id="QBY29868.1"/>
    </source>
</evidence>
<evidence type="ECO:0000256" key="2">
    <source>
        <dbReference type="ARBA" id="ARBA00006671"/>
    </source>
</evidence>
<reference evidence="7" key="1">
    <citation type="submission" date="2019-03" db="EMBL/GenBank/DDBJ databases">
        <title>Complete genome sequence of enteropathogenic Citrobacter rodentium strain DBS100.</title>
        <authorList>
            <person name="Popov G."/>
            <person name="Fiebig A."/>
            <person name="Shideler S."/>
            <person name="Coombes B."/>
            <person name="Savchenko A."/>
        </authorList>
    </citation>
    <scope>NUCLEOTIDE SEQUENCE</scope>
    <source>
        <strain evidence="7">DBS100</strain>
    </source>
</reference>
<dbReference type="EMBL" id="CP038008">
    <property type="protein sequence ID" value="QBY29868.1"/>
    <property type="molecule type" value="Genomic_DNA"/>
</dbReference>
<feature type="chain" id="PRO_5019863009" evidence="5">
    <location>
        <begin position="29"/>
        <end position="352"/>
    </location>
</feature>
<dbReference type="RefSeq" id="WP_012907555.1">
    <property type="nucleotide sequence ID" value="NZ_CAJTBI010000040.1"/>
</dbReference>
<dbReference type="InterPro" id="IPR000259">
    <property type="entry name" value="Adhesion_dom_fimbrial"/>
</dbReference>
<name>A0A482PGX9_CITRO</name>
<evidence type="ECO:0000259" key="6">
    <source>
        <dbReference type="Pfam" id="PF00419"/>
    </source>
</evidence>
<evidence type="ECO:0000256" key="3">
    <source>
        <dbReference type="ARBA" id="ARBA00022729"/>
    </source>
</evidence>
<accession>A0A482PGX9</accession>
<comment type="similarity">
    <text evidence="2">Belongs to the fimbrial protein family.</text>
</comment>
<proteinExistence type="inferred from homology"/>
<protein>
    <submittedName>
        <fullName evidence="7">Fimbrial protein</fullName>
    </submittedName>
</protein>
<dbReference type="AlphaFoldDB" id="A0A482PGX9"/>
<keyword evidence="4" id="KW-0281">Fimbrium</keyword>
<evidence type="ECO:0000256" key="1">
    <source>
        <dbReference type="ARBA" id="ARBA00004561"/>
    </source>
</evidence>
<comment type="subcellular location">
    <subcellularLocation>
        <location evidence="1">Fimbrium</location>
    </subcellularLocation>
</comment>
<dbReference type="SUPFAM" id="SSF49401">
    <property type="entry name" value="Bacterial adhesins"/>
    <property type="match status" value="1"/>
</dbReference>
<evidence type="ECO:0000256" key="4">
    <source>
        <dbReference type="ARBA" id="ARBA00023263"/>
    </source>
</evidence>
<dbReference type="InterPro" id="IPR036937">
    <property type="entry name" value="Adhesion_dom_fimbrial_sf"/>
</dbReference>
<dbReference type="Pfam" id="PF00419">
    <property type="entry name" value="Fimbrial"/>
    <property type="match status" value="1"/>
</dbReference>
<dbReference type="InterPro" id="IPR008966">
    <property type="entry name" value="Adhesion_dom_sf"/>
</dbReference>
<sequence length="352" mass="37280">MNVTGLLRRKSSVLLLCSALGASGSAWSVDGEIVPVGGTYDYLVNITNTDITSNQPGTTHTDTFDLAGMFQGQAYCSTSMVNESVYYTAQATLSQPGVNPGYLKLNDYMDVKIEIFIGGEVKDYKTVPFDNVSNNTNQNYCNVPSTVLPNQFTSGAKGRVTFMITKPIINGVNLQGSEIAKLYGRLGPGPIGGTPLSRVTIASGVITVPDKCVINQGTPIVVDFNTIPGTGSQLDGNNFSRNVPIHVKCEGGSFSNGALNIKLGIQQPNPAFTDGSYLSTQGSGDLDRSMLGIALRDQQGTLIKPNTFYNVPGFANNEGDWNLIAAPVAKSATSVIPEGEFHASATVVAEFQ</sequence>